<keyword evidence="2" id="KW-1185">Reference proteome</keyword>
<reference evidence="1" key="2">
    <citation type="submission" date="2023-07" db="EMBL/GenBank/DDBJ databases">
        <authorList>
            <consortium name="Lawrence Berkeley National Laboratory"/>
            <person name="Haridas S."/>
            <person name="Hensen N."/>
            <person name="Bonometti L."/>
            <person name="Westerberg I."/>
            <person name="Brannstrom I.O."/>
            <person name="Guillou S."/>
            <person name="Cros-Aarteil S."/>
            <person name="Calhoun S."/>
            <person name="Kuo A."/>
            <person name="Mondo S."/>
            <person name="Pangilinan J."/>
            <person name="Riley R."/>
            <person name="LaButti K."/>
            <person name="Andreopoulos B."/>
            <person name="Lipzen A."/>
            <person name="Chen C."/>
            <person name="Yanf M."/>
            <person name="Daum C."/>
            <person name="Ng V."/>
            <person name="Clum A."/>
            <person name="Steindorff A."/>
            <person name="Ohm R."/>
            <person name="Martin F."/>
            <person name="Silar P."/>
            <person name="Natvig D."/>
            <person name="Lalanne C."/>
            <person name="Gautier V."/>
            <person name="Ament-velasquez S.L."/>
            <person name="Kruys A."/>
            <person name="Hutchinson M.I."/>
            <person name="Powell A.J."/>
            <person name="Barry K."/>
            <person name="Miller A.N."/>
            <person name="Grigoriev I.V."/>
            <person name="Debuchy R."/>
            <person name="Gladieux P."/>
            <person name="Thoren M.H."/>
            <person name="Johannesson H."/>
        </authorList>
    </citation>
    <scope>NUCLEOTIDE SEQUENCE</scope>
    <source>
        <strain evidence="1">FGSC 1904</strain>
    </source>
</reference>
<dbReference type="EMBL" id="JAUTDP010000002">
    <property type="protein sequence ID" value="KAK3402085.1"/>
    <property type="molecule type" value="Genomic_DNA"/>
</dbReference>
<evidence type="ECO:0000313" key="1">
    <source>
        <dbReference type="EMBL" id="KAK3402085.1"/>
    </source>
</evidence>
<accession>A0AAE0UFP1</accession>
<comment type="caution">
    <text evidence="1">The sequence shown here is derived from an EMBL/GenBank/DDBJ whole genome shotgun (WGS) entry which is preliminary data.</text>
</comment>
<gene>
    <name evidence="1" type="ORF">B0T20DRAFT_389991</name>
</gene>
<dbReference type="Proteomes" id="UP001281003">
    <property type="component" value="Unassembled WGS sequence"/>
</dbReference>
<proteinExistence type="predicted"/>
<protein>
    <submittedName>
        <fullName evidence="1">Uncharacterized protein</fullName>
    </submittedName>
</protein>
<name>A0AAE0UFP1_SORBR</name>
<organism evidence="1 2">
    <name type="scientific">Sordaria brevicollis</name>
    <dbReference type="NCBI Taxonomy" id="83679"/>
    <lineage>
        <taxon>Eukaryota</taxon>
        <taxon>Fungi</taxon>
        <taxon>Dikarya</taxon>
        <taxon>Ascomycota</taxon>
        <taxon>Pezizomycotina</taxon>
        <taxon>Sordariomycetes</taxon>
        <taxon>Sordariomycetidae</taxon>
        <taxon>Sordariales</taxon>
        <taxon>Sordariaceae</taxon>
        <taxon>Sordaria</taxon>
    </lineage>
</organism>
<sequence length="214" mass="22199">MAPAAKPGPRPKICGCVDAQHRSAMDGEEGHDASGSNDNTPGLCLGNTFPLLACHWSCSRCGDDCGDGLSGRLSSRSNVGTSSSAVSLRLIDGSHCIKVEGMNKHRSSSRGDYSPAIVDSCGATARLVVDRSEDNVSDTANFTGQGLVWLNGLTQSARAAGTLLNEMVCLEQTVRVQILSASVRGAGGSGGDGHGVFENTPLALRSYKPSEPYT</sequence>
<evidence type="ECO:0000313" key="2">
    <source>
        <dbReference type="Proteomes" id="UP001281003"/>
    </source>
</evidence>
<dbReference type="AlphaFoldDB" id="A0AAE0UFP1"/>
<reference evidence="1" key="1">
    <citation type="journal article" date="2023" name="Mol. Phylogenet. Evol.">
        <title>Genome-scale phylogeny and comparative genomics of the fungal order Sordariales.</title>
        <authorList>
            <person name="Hensen N."/>
            <person name="Bonometti L."/>
            <person name="Westerberg I."/>
            <person name="Brannstrom I.O."/>
            <person name="Guillou S."/>
            <person name="Cros-Aarteil S."/>
            <person name="Calhoun S."/>
            <person name="Haridas S."/>
            <person name="Kuo A."/>
            <person name="Mondo S."/>
            <person name="Pangilinan J."/>
            <person name="Riley R."/>
            <person name="LaButti K."/>
            <person name="Andreopoulos B."/>
            <person name="Lipzen A."/>
            <person name="Chen C."/>
            <person name="Yan M."/>
            <person name="Daum C."/>
            <person name="Ng V."/>
            <person name="Clum A."/>
            <person name="Steindorff A."/>
            <person name="Ohm R.A."/>
            <person name="Martin F."/>
            <person name="Silar P."/>
            <person name="Natvig D.O."/>
            <person name="Lalanne C."/>
            <person name="Gautier V."/>
            <person name="Ament-Velasquez S.L."/>
            <person name="Kruys A."/>
            <person name="Hutchinson M.I."/>
            <person name="Powell A.J."/>
            <person name="Barry K."/>
            <person name="Miller A.N."/>
            <person name="Grigoriev I.V."/>
            <person name="Debuchy R."/>
            <person name="Gladieux P."/>
            <person name="Hiltunen Thoren M."/>
            <person name="Johannesson H."/>
        </authorList>
    </citation>
    <scope>NUCLEOTIDE SEQUENCE</scope>
    <source>
        <strain evidence="1">FGSC 1904</strain>
    </source>
</reference>